<sequence>MVLSESVRNKVNKKPITRDESMDSNSSEQSGESDQEEELNSFDNSVNKSSLNKNINRCLNYDKCHGMGNLDSTKKRHLITKYCPFNSLFNVKENSGYLPVALLNESDLDASVDLDYIPNLKEKNK</sequence>
<protein>
    <submittedName>
        <fullName evidence="2">Uncharacterized protein</fullName>
    </submittedName>
</protein>
<accession>A0A814BX90</accession>
<evidence type="ECO:0000256" key="1">
    <source>
        <dbReference type="SAM" id="MobiDB-lite"/>
    </source>
</evidence>
<reference evidence="2" key="1">
    <citation type="submission" date="2021-02" db="EMBL/GenBank/DDBJ databases">
        <authorList>
            <person name="Nowell W R."/>
        </authorList>
    </citation>
    <scope>NUCLEOTIDE SEQUENCE</scope>
    <source>
        <strain evidence="2">Ploen Becks lab</strain>
    </source>
</reference>
<comment type="caution">
    <text evidence="2">The sequence shown here is derived from an EMBL/GenBank/DDBJ whole genome shotgun (WGS) entry which is preliminary data.</text>
</comment>
<feature type="region of interest" description="Disordered" evidence="1">
    <location>
        <begin position="1"/>
        <end position="50"/>
    </location>
</feature>
<keyword evidence="3" id="KW-1185">Reference proteome</keyword>
<dbReference type="EMBL" id="CAJNOC010002422">
    <property type="protein sequence ID" value="CAF0932096.1"/>
    <property type="molecule type" value="Genomic_DNA"/>
</dbReference>
<evidence type="ECO:0000313" key="2">
    <source>
        <dbReference type="EMBL" id="CAF0932096.1"/>
    </source>
</evidence>
<evidence type="ECO:0000313" key="3">
    <source>
        <dbReference type="Proteomes" id="UP000663879"/>
    </source>
</evidence>
<proteinExistence type="predicted"/>
<organism evidence="2 3">
    <name type="scientific">Brachionus calyciflorus</name>
    <dbReference type="NCBI Taxonomy" id="104777"/>
    <lineage>
        <taxon>Eukaryota</taxon>
        <taxon>Metazoa</taxon>
        <taxon>Spiralia</taxon>
        <taxon>Gnathifera</taxon>
        <taxon>Rotifera</taxon>
        <taxon>Eurotatoria</taxon>
        <taxon>Monogononta</taxon>
        <taxon>Pseudotrocha</taxon>
        <taxon>Ploima</taxon>
        <taxon>Brachionidae</taxon>
        <taxon>Brachionus</taxon>
    </lineage>
</organism>
<name>A0A814BX90_9BILA</name>
<feature type="compositionally biased region" description="Acidic residues" evidence="1">
    <location>
        <begin position="31"/>
        <end position="40"/>
    </location>
</feature>
<dbReference type="Proteomes" id="UP000663879">
    <property type="component" value="Unassembled WGS sequence"/>
</dbReference>
<feature type="compositionally biased region" description="Polar residues" evidence="1">
    <location>
        <begin position="41"/>
        <end position="50"/>
    </location>
</feature>
<dbReference type="AlphaFoldDB" id="A0A814BX90"/>
<gene>
    <name evidence="2" type="ORF">OXX778_LOCUS12964</name>
</gene>